<dbReference type="EMBL" id="BLJN01000011">
    <property type="protein sequence ID" value="GFE84862.1"/>
    <property type="molecule type" value="Genomic_DNA"/>
</dbReference>
<evidence type="ECO:0000256" key="1">
    <source>
        <dbReference type="ARBA" id="ARBA00004651"/>
    </source>
</evidence>
<comment type="caution">
    <text evidence="11">Lacks conserved residue(s) required for the propagation of feature annotation.</text>
</comment>
<evidence type="ECO:0000256" key="3">
    <source>
        <dbReference type="ARBA" id="ARBA00017876"/>
    </source>
</evidence>
<dbReference type="GO" id="GO:0009306">
    <property type="term" value="P:protein secretion"/>
    <property type="evidence" value="ECO:0007669"/>
    <property type="project" value="UniProtKB-UniRule"/>
</dbReference>
<dbReference type="GO" id="GO:0065002">
    <property type="term" value="P:intracellular protein transmembrane transport"/>
    <property type="evidence" value="ECO:0007669"/>
    <property type="project" value="TreeGrafter"/>
</dbReference>
<dbReference type="PRINTS" id="PR01651">
    <property type="entry name" value="SECGEXPORT"/>
</dbReference>
<comment type="function">
    <text evidence="11">Involved in protein export. Participates in an early event of protein translocation.</text>
</comment>
<evidence type="ECO:0000313" key="13">
    <source>
        <dbReference type="EMBL" id="GFE84862.1"/>
    </source>
</evidence>
<keyword evidence="5 11" id="KW-1003">Cell membrane</keyword>
<evidence type="ECO:0000313" key="14">
    <source>
        <dbReference type="Proteomes" id="UP000445000"/>
    </source>
</evidence>
<evidence type="ECO:0000256" key="10">
    <source>
        <dbReference type="ARBA" id="ARBA00023136"/>
    </source>
</evidence>
<dbReference type="InterPro" id="IPR004692">
    <property type="entry name" value="SecG"/>
</dbReference>
<sequence length="140" mass="14198">MNWLHSAVVIFHLLIAAAIVALVLLQRGKGADAGAGFGAGASGTVFGARGSASFLSRTTATLAALFIVTSLTLAYLGGRAPDAPKSVIDRVNLQDKAPELPATTPATPPANPASNQVVEPTVEKPAEPAPQPAPSEPPKQ</sequence>
<dbReference type="Pfam" id="PF03840">
    <property type="entry name" value="SecG"/>
    <property type="match status" value="1"/>
</dbReference>
<evidence type="ECO:0000256" key="8">
    <source>
        <dbReference type="ARBA" id="ARBA00022989"/>
    </source>
</evidence>
<keyword evidence="8 11" id="KW-1133">Transmembrane helix</keyword>
<accession>A0A829YQ20</accession>
<dbReference type="PANTHER" id="PTHR34182:SF1">
    <property type="entry name" value="PROTEIN-EXPORT MEMBRANE PROTEIN SECG"/>
    <property type="match status" value="1"/>
</dbReference>
<reference evidence="14" key="1">
    <citation type="submission" date="2020-01" db="EMBL/GenBank/DDBJ databases">
        <title>'Steroidobacter agaridevorans' sp. nov., agar-degrading bacteria isolated from rhizosphere soils.</title>
        <authorList>
            <person name="Ikenaga M."/>
            <person name="Kataoka M."/>
            <person name="Murouchi A."/>
            <person name="Katsuragi S."/>
            <person name="Sakai M."/>
        </authorList>
    </citation>
    <scope>NUCLEOTIDE SEQUENCE [LARGE SCALE GENOMIC DNA]</scope>
    <source>
        <strain evidence="14">YU21-B</strain>
    </source>
</reference>
<protein>
    <recommendedName>
        <fullName evidence="3 11">Protein-export membrane protein SecG</fullName>
    </recommendedName>
</protein>
<dbReference type="PANTHER" id="PTHR34182">
    <property type="entry name" value="PROTEIN-EXPORT MEMBRANE PROTEIN SECG"/>
    <property type="match status" value="1"/>
</dbReference>
<keyword evidence="9 11" id="KW-0811">Translocation</keyword>
<evidence type="ECO:0000256" key="12">
    <source>
        <dbReference type="SAM" id="MobiDB-lite"/>
    </source>
</evidence>
<dbReference type="RefSeq" id="WP_161816444.1">
    <property type="nucleotide sequence ID" value="NZ_BLJN01000011.1"/>
</dbReference>
<keyword evidence="7 11" id="KW-0653">Protein transport</keyword>
<evidence type="ECO:0000256" key="5">
    <source>
        <dbReference type="ARBA" id="ARBA00022475"/>
    </source>
</evidence>
<gene>
    <name evidence="13" type="ORF">GCM10011487_68620</name>
</gene>
<dbReference type="NCBIfam" id="TIGR00810">
    <property type="entry name" value="secG"/>
    <property type="match status" value="1"/>
</dbReference>
<dbReference type="GO" id="GO:0005886">
    <property type="term" value="C:plasma membrane"/>
    <property type="evidence" value="ECO:0007669"/>
    <property type="project" value="UniProtKB-SubCell"/>
</dbReference>
<evidence type="ECO:0000256" key="7">
    <source>
        <dbReference type="ARBA" id="ARBA00022927"/>
    </source>
</evidence>
<proteinExistence type="inferred from homology"/>
<name>A0A829YQ20_9GAMM</name>
<feature type="compositionally biased region" description="Pro residues" evidence="12">
    <location>
        <begin position="127"/>
        <end position="140"/>
    </location>
</feature>
<evidence type="ECO:0000256" key="9">
    <source>
        <dbReference type="ARBA" id="ARBA00023010"/>
    </source>
</evidence>
<comment type="subcellular location">
    <subcellularLocation>
        <location evidence="1 11">Cell membrane</location>
        <topology evidence="1 11">Multi-pass membrane protein</topology>
    </subcellularLocation>
</comment>
<evidence type="ECO:0000256" key="6">
    <source>
        <dbReference type="ARBA" id="ARBA00022692"/>
    </source>
</evidence>
<evidence type="ECO:0000256" key="2">
    <source>
        <dbReference type="ARBA" id="ARBA00008445"/>
    </source>
</evidence>
<keyword evidence="10 11" id="KW-0472">Membrane</keyword>
<keyword evidence="14" id="KW-1185">Reference proteome</keyword>
<keyword evidence="4 11" id="KW-0813">Transport</keyword>
<comment type="caution">
    <text evidence="13">The sequence shown here is derived from an EMBL/GenBank/DDBJ whole genome shotgun (WGS) entry which is preliminary data.</text>
</comment>
<dbReference type="Proteomes" id="UP000445000">
    <property type="component" value="Unassembled WGS sequence"/>
</dbReference>
<feature type="region of interest" description="Disordered" evidence="12">
    <location>
        <begin position="89"/>
        <end position="140"/>
    </location>
</feature>
<dbReference type="GO" id="GO:0043952">
    <property type="term" value="P:protein transport by the Sec complex"/>
    <property type="evidence" value="ECO:0007669"/>
    <property type="project" value="TreeGrafter"/>
</dbReference>
<organism evidence="13 14">
    <name type="scientific">Steroidobacter agaridevorans</name>
    <dbReference type="NCBI Taxonomy" id="2695856"/>
    <lineage>
        <taxon>Bacteria</taxon>
        <taxon>Pseudomonadati</taxon>
        <taxon>Pseudomonadota</taxon>
        <taxon>Gammaproteobacteria</taxon>
        <taxon>Steroidobacterales</taxon>
        <taxon>Steroidobacteraceae</taxon>
        <taxon>Steroidobacter</taxon>
    </lineage>
</organism>
<evidence type="ECO:0000256" key="11">
    <source>
        <dbReference type="RuleBase" id="RU365087"/>
    </source>
</evidence>
<dbReference type="AlphaFoldDB" id="A0A829YQ20"/>
<comment type="similarity">
    <text evidence="2 11">Belongs to the SecG family.</text>
</comment>
<evidence type="ECO:0000256" key="4">
    <source>
        <dbReference type="ARBA" id="ARBA00022448"/>
    </source>
</evidence>
<dbReference type="GO" id="GO:0015450">
    <property type="term" value="F:protein-transporting ATPase activity"/>
    <property type="evidence" value="ECO:0007669"/>
    <property type="project" value="UniProtKB-UniRule"/>
</dbReference>
<keyword evidence="6 11" id="KW-0812">Transmembrane</keyword>
<feature type="transmembrane region" description="Helical" evidence="11">
    <location>
        <begin position="54"/>
        <end position="76"/>
    </location>
</feature>